<protein>
    <submittedName>
        <fullName evidence="1">Uncharacterized protein</fullName>
    </submittedName>
</protein>
<reference evidence="1 2" key="1">
    <citation type="submission" date="2024-07" db="EMBL/GenBank/DDBJ databases">
        <title>Chromosome-level genome assembly of the water stick insect Ranatra chinensis (Heteroptera: Nepidae).</title>
        <authorList>
            <person name="Liu X."/>
        </authorList>
    </citation>
    <scope>NUCLEOTIDE SEQUENCE [LARGE SCALE GENOMIC DNA]</scope>
    <source>
        <strain evidence="1">Cailab_2021Rc</strain>
        <tissue evidence="1">Muscle</tissue>
    </source>
</reference>
<name>A0ABD0Z1P5_9HEMI</name>
<evidence type="ECO:0000313" key="1">
    <source>
        <dbReference type="EMBL" id="KAL1137602.1"/>
    </source>
</evidence>
<comment type="caution">
    <text evidence="1">The sequence shown here is derived from an EMBL/GenBank/DDBJ whole genome shotgun (WGS) entry which is preliminary data.</text>
</comment>
<keyword evidence="2" id="KW-1185">Reference proteome</keyword>
<accession>A0ABD0Z1P5</accession>
<sequence length="121" mass="13325">MASKRRNMFYQNKKQAATEIGTCNCPSFLTTNNFPAGASWLGLEGSQNLEKNGVVESINKLRARDDRPCCRSPGRSNQISVLPAIHSHITQWMALAGVITRLVENCLGVVGDCEIDEMVQD</sequence>
<dbReference type="Proteomes" id="UP001558652">
    <property type="component" value="Unassembled WGS sequence"/>
</dbReference>
<dbReference type="EMBL" id="JBFDAA010000004">
    <property type="protein sequence ID" value="KAL1137602.1"/>
    <property type="molecule type" value="Genomic_DNA"/>
</dbReference>
<evidence type="ECO:0000313" key="2">
    <source>
        <dbReference type="Proteomes" id="UP001558652"/>
    </source>
</evidence>
<organism evidence="1 2">
    <name type="scientific">Ranatra chinensis</name>
    <dbReference type="NCBI Taxonomy" id="642074"/>
    <lineage>
        <taxon>Eukaryota</taxon>
        <taxon>Metazoa</taxon>
        <taxon>Ecdysozoa</taxon>
        <taxon>Arthropoda</taxon>
        <taxon>Hexapoda</taxon>
        <taxon>Insecta</taxon>
        <taxon>Pterygota</taxon>
        <taxon>Neoptera</taxon>
        <taxon>Paraneoptera</taxon>
        <taxon>Hemiptera</taxon>
        <taxon>Heteroptera</taxon>
        <taxon>Panheteroptera</taxon>
        <taxon>Nepomorpha</taxon>
        <taxon>Nepidae</taxon>
        <taxon>Ranatrinae</taxon>
        <taxon>Ranatra</taxon>
    </lineage>
</organism>
<gene>
    <name evidence="1" type="ORF">AAG570_009298</name>
</gene>
<dbReference type="AlphaFoldDB" id="A0ABD0Z1P5"/>
<proteinExistence type="predicted"/>